<feature type="compositionally biased region" description="Low complexity" evidence="1">
    <location>
        <begin position="77"/>
        <end position="90"/>
    </location>
</feature>
<dbReference type="EMBL" id="JASPDQ010000025">
    <property type="protein sequence ID" value="MDK8602572.1"/>
    <property type="molecule type" value="Genomic_DNA"/>
</dbReference>
<evidence type="ECO:0000313" key="3">
    <source>
        <dbReference type="EMBL" id="KTF04160.1"/>
    </source>
</evidence>
<dbReference type="Proteomes" id="UP001225576">
    <property type="component" value="Unassembled WGS sequence"/>
</dbReference>
<reference evidence="4" key="2">
    <citation type="submission" date="2023-05" db="EMBL/GenBank/DDBJ databases">
        <title>Genomic Catalog of Human Bladder Bacteria.</title>
        <authorList>
            <person name="Du J."/>
        </authorList>
    </citation>
    <scope>NUCLEOTIDE SEQUENCE</scope>
    <source>
        <strain evidence="4">UMB1304A</strain>
    </source>
</reference>
<evidence type="ECO:0000313" key="4">
    <source>
        <dbReference type="EMBL" id="MDK8602572.1"/>
    </source>
</evidence>
<gene>
    <name evidence="3" type="ORF">AQZ59_01136</name>
    <name evidence="4" type="ORF">QP858_08890</name>
</gene>
<keyword evidence="5" id="KW-1185">Reference proteome</keyword>
<protein>
    <recommendedName>
        <fullName evidence="6">DUF732 domain-containing protein</fullName>
    </recommendedName>
</protein>
<sequence>MKKIALACALVLGLAACGNSEPETVETESASPKVEQSTEATSEPTEEETETEEPTAAATPEVDSQGNPKASKEEFEQLLLAGATAALEEQGGADDPEVQAQIEESVQCVADYAYDKLSADALNAIINDPQATPDEADLEILLAGAAKCRPVG</sequence>
<dbReference type="PATRIC" id="fig|59561.3.peg.1126"/>
<evidence type="ECO:0000313" key="5">
    <source>
        <dbReference type="Proteomes" id="UP000054404"/>
    </source>
</evidence>
<evidence type="ECO:0008006" key="6">
    <source>
        <dbReference type="Google" id="ProtNLM"/>
    </source>
</evidence>
<feature type="signal peptide" evidence="2">
    <location>
        <begin position="1"/>
        <end position="20"/>
    </location>
</feature>
<organism evidence="3 5">
    <name type="scientific">Trueperella bernardiae</name>
    <dbReference type="NCBI Taxonomy" id="59561"/>
    <lineage>
        <taxon>Bacteria</taxon>
        <taxon>Bacillati</taxon>
        <taxon>Actinomycetota</taxon>
        <taxon>Actinomycetes</taxon>
        <taxon>Actinomycetales</taxon>
        <taxon>Actinomycetaceae</taxon>
        <taxon>Trueperella</taxon>
    </lineage>
</organism>
<evidence type="ECO:0000256" key="1">
    <source>
        <dbReference type="SAM" id="MobiDB-lite"/>
    </source>
</evidence>
<accession>A0A0W1KKF3</accession>
<dbReference type="AlphaFoldDB" id="A0A0W1KKF3"/>
<feature type="compositionally biased region" description="Acidic residues" evidence="1">
    <location>
        <begin position="44"/>
        <end position="53"/>
    </location>
</feature>
<keyword evidence="2" id="KW-0732">Signal</keyword>
<dbReference type="PROSITE" id="PS51257">
    <property type="entry name" value="PROKAR_LIPOPROTEIN"/>
    <property type="match status" value="1"/>
</dbReference>
<dbReference type="STRING" id="59561.AQZ59_01136"/>
<dbReference type="Proteomes" id="UP000054404">
    <property type="component" value="Unassembled WGS sequence"/>
</dbReference>
<feature type="chain" id="PRO_5039341892" description="DUF732 domain-containing protein" evidence="2">
    <location>
        <begin position="21"/>
        <end position="152"/>
    </location>
</feature>
<evidence type="ECO:0000256" key="2">
    <source>
        <dbReference type="SAM" id="SignalP"/>
    </source>
</evidence>
<reference evidence="3 5" key="1">
    <citation type="submission" date="2015-11" db="EMBL/GenBank/DDBJ databases">
        <title>Draft Genome Sequence of the Type Strain Trueperella bernardiae LCDC 89-0504T, Isolated from Blood Culture.</title>
        <authorList>
            <person name="Bernier A.-M."/>
            <person name="Bernard K."/>
        </authorList>
    </citation>
    <scope>NUCLEOTIDE SEQUENCE [LARGE SCALE GENOMIC DNA]</scope>
    <source>
        <strain evidence="3 5">LCDC 89-0504</strain>
    </source>
</reference>
<comment type="caution">
    <text evidence="3">The sequence shown here is derived from an EMBL/GenBank/DDBJ whole genome shotgun (WGS) entry which is preliminary data.</text>
</comment>
<feature type="region of interest" description="Disordered" evidence="1">
    <location>
        <begin position="17"/>
        <end position="96"/>
    </location>
</feature>
<proteinExistence type="predicted"/>
<dbReference type="EMBL" id="LNIZ01000004">
    <property type="protein sequence ID" value="KTF04160.1"/>
    <property type="molecule type" value="Genomic_DNA"/>
</dbReference>
<dbReference type="RefSeq" id="WP_062613688.1">
    <property type="nucleotide sequence ID" value="NZ_CALTZF010000009.1"/>
</dbReference>
<name>A0A0W1KKF3_9ACTO</name>